<evidence type="ECO:0000313" key="8">
    <source>
        <dbReference type="Proteomes" id="UP000266196"/>
    </source>
</evidence>
<name>A0A397C1U0_APHAT</name>
<evidence type="ECO:0000313" key="3">
    <source>
        <dbReference type="EMBL" id="RHY64237.1"/>
    </source>
</evidence>
<organism evidence="1 9">
    <name type="scientific">Aphanomyces astaci</name>
    <name type="common">Crayfish plague agent</name>
    <dbReference type="NCBI Taxonomy" id="112090"/>
    <lineage>
        <taxon>Eukaryota</taxon>
        <taxon>Sar</taxon>
        <taxon>Stramenopiles</taxon>
        <taxon>Oomycota</taxon>
        <taxon>Saprolegniomycetes</taxon>
        <taxon>Saprolegniales</taxon>
        <taxon>Verrucalvaceae</taxon>
        <taxon>Aphanomyces</taxon>
    </lineage>
</organism>
<dbReference type="EMBL" id="QUTD01002632">
    <property type="protein sequence ID" value="RHY75495.1"/>
    <property type="molecule type" value="Genomic_DNA"/>
</dbReference>
<evidence type="ECO:0000313" key="11">
    <source>
        <dbReference type="Proteomes" id="UP000283543"/>
    </source>
</evidence>
<dbReference type="AlphaFoldDB" id="A0A397C1U0"/>
<evidence type="ECO:0000313" key="9">
    <source>
        <dbReference type="Proteomes" id="UP000266239"/>
    </source>
</evidence>
<evidence type="ECO:0000313" key="5">
    <source>
        <dbReference type="EMBL" id="RHZ08429.1"/>
    </source>
</evidence>
<dbReference type="Proteomes" id="UP000265716">
    <property type="component" value="Unassembled WGS sequence"/>
</dbReference>
<accession>A0A397C1U0</accession>
<dbReference type="EMBL" id="QUTF01011314">
    <property type="protein sequence ID" value="RHZ29097.1"/>
    <property type="molecule type" value="Genomic_DNA"/>
</dbReference>
<protein>
    <submittedName>
        <fullName evidence="1">Uncharacterized protein</fullName>
    </submittedName>
</protein>
<evidence type="ECO:0000313" key="7">
    <source>
        <dbReference type="Proteomes" id="UP000265716"/>
    </source>
</evidence>
<comment type="caution">
    <text evidence="1">The sequence shown here is derived from an EMBL/GenBank/DDBJ whole genome shotgun (WGS) entry which is preliminary data.</text>
</comment>
<dbReference type="SUPFAM" id="SSF56112">
    <property type="entry name" value="Protein kinase-like (PK-like)"/>
    <property type="match status" value="1"/>
</dbReference>
<dbReference type="EMBL" id="QUTB01004093">
    <property type="protein sequence ID" value="RHY64237.1"/>
    <property type="molecule type" value="Genomic_DNA"/>
</dbReference>
<evidence type="ECO:0000313" key="1">
    <source>
        <dbReference type="EMBL" id="RHY27660.1"/>
    </source>
</evidence>
<dbReference type="EMBL" id="QUTE01011967">
    <property type="protein sequence ID" value="RHZ08429.1"/>
    <property type="molecule type" value="Genomic_DNA"/>
</dbReference>
<proteinExistence type="predicted"/>
<dbReference type="InterPro" id="IPR011009">
    <property type="entry name" value="Kinase-like_dom_sf"/>
</dbReference>
<dbReference type="VEuPathDB" id="FungiDB:H257_18714"/>
<dbReference type="EMBL" id="QUTC01004645">
    <property type="protein sequence ID" value="RHY63260.1"/>
    <property type="molecule type" value="Genomic_DNA"/>
</dbReference>
<dbReference type="Proteomes" id="UP000283543">
    <property type="component" value="Unassembled WGS sequence"/>
</dbReference>
<dbReference type="Gene3D" id="1.10.510.10">
    <property type="entry name" value="Transferase(Phosphotransferase) domain 1"/>
    <property type="match status" value="1"/>
</dbReference>
<dbReference type="Proteomes" id="UP000266196">
    <property type="component" value="Unassembled WGS sequence"/>
</dbReference>
<dbReference type="Proteomes" id="UP000286510">
    <property type="component" value="Unassembled WGS sequence"/>
</dbReference>
<evidence type="ECO:0000313" key="6">
    <source>
        <dbReference type="EMBL" id="RHZ29097.1"/>
    </source>
</evidence>
<reference evidence="7 8" key="1">
    <citation type="submission" date="2018-08" db="EMBL/GenBank/DDBJ databases">
        <title>Aphanomyces genome sequencing and annotation.</title>
        <authorList>
            <person name="Minardi D."/>
            <person name="Oidtmann B."/>
            <person name="Van Der Giezen M."/>
            <person name="Studholme D.J."/>
        </authorList>
    </citation>
    <scope>NUCLEOTIDE SEQUENCE [LARGE SCALE GENOMIC DNA]</scope>
    <source>
        <strain evidence="5 8">197901</strain>
        <strain evidence="4 10">D2</strain>
        <strain evidence="6 12">FDL457</strain>
        <strain evidence="2 7">SA</strain>
        <strain evidence="3 11">Si</strain>
        <strain evidence="1 9">Yx</strain>
    </source>
</reference>
<dbReference type="Proteomes" id="UP000266643">
    <property type="component" value="Unassembled WGS sequence"/>
</dbReference>
<dbReference type="EMBL" id="QUTA01002315">
    <property type="protein sequence ID" value="RHY27660.1"/>
    <property type="molecule type" value="Genomic_DNA"/>
</dbReference>
<sequence length="94" mass="10852">MHMVAYKQLRPNMSATCLDSVRDLFVRCTSDDPDMRPTFEDIMIDLETHVKREILQRAVRTYLVNDAILVDLNDPLVAQELGVNHVTQYTDNSE</sequence>
<dbReference type="Proteomes" id="UP000266239">
    <property type="component" value="Unassembled WGS sequence"/>
</dbReference>
<evidence type="ECO:0000313" key="4">
    <source>
        <dbReference type="EMBL" id="RHY75495.1"/>
    </source>
</evidence>
<gene>
    <name evidence="1" type="ORF">DYB25_005388</name>
    <name evidence="6" type="ORF">DYB26_004514</name>
    <name evidence="4" type="ORF">DYB30_004046</name>
    <name evidence="5" type="ORF">DYB31_006782</name>
    <name evidence="3" type="ORF">DYB34_006312</name>
    <name evidence="2" type="ORF">DYB38_002764</name>
</gene>
<evidence type="ECO:0000313" key="10">
    <source>
        <dbReference type="Proteomes" id="UP000266643"/>
    </source>
</evidence>
<evidence type="ECO:0000313" key="12">
    <source>
        <dbReference type="Proteomes" id="UP000286510"/>
    </source>
</evidence>
<evidence type="ECO:0000313" key="2">
    <source>
        <dbReference type="EMBL" id="RHY63260.1"/>
    </source>
</evidence>